<dbReference type="AlphaFoldDB" id="L2GJQ9"/>
<sequence length="91" mass="10245">MAESNHSETAQDPSKSEMELLNARILNDFIDKRITMVREDSIFEGECRSMDGYLNTVLENATFKNKENGASMSLKTCFVIGNSVKHISILK</sequence>
<dbReference type="InterPro" id="IPR010920">
    <property type="entry name" value="LSM_dom_sf"/>
</dbReference>
<dbReference type="RefSeq" id="XP_007605319.1">
    <property type="nucleotide sequence ID" value="XM_007605257.1"/>
</dbReference>
<evidence type="ECO:0000313" key="3">
    <source>
        <dbReference type="Proteomes" id="UP000011082"/>
    </source>
</evidence>
<proteinExistence type="predicted"/>
<dbReference type="HOGENOM" id="CLU_187872_0_0_1"/>
<feature type="domain" description="Sm" evidence="1">
    <location>
        <begin position="25"/>
        <end position="88"/>
    </location>
</feature>
<evidence type="ECO:0000313" key="2">
    <source>
        <dbReference type="EMBL" id="ELA41081.1"/>
    </source>
</evidence>
<dbReference type="GO" id="GO:0032991">
    <property type="term" value="C:protein-containing complex"/>
    <property type="evidence" value="ECO:0007669"/>
    <property type="project" value="UniProtKB-ARBA"/>
</dbReference>
<dbReference type="InterPro" id="IPR001163">
    <property type="entry name" value="Sm_dom_euk/arc"/>
</dbReference>
<reference evidence="3" key="1">
    <citation type="submission" date="2011-05" db="EMBL/GenBank/DDBJ databases">
        <title>The genome sequence of Vittaforma corneae strain ATCC 50505.</title>
        <authorList>
            <consortium name="The Broad Institute Genome Sequencing Platform"/>
            <person name="Cuomo C."/>
            <person name="Didier E."/>
            <person name="Bowers L."/>
            <person name="Young S.K."/>
            <person name="Zeng Q."/>
            <person name="Gargeya S."/>
            <person name="Fitzgerald M."/>
            <person name="Haas B."/>
            <person name="Abouelleil A."/>
            <person name="Alvarado L."/>
            <person name="Arachchi H.M."/>
            <person name="Berlin A."/>
            <person name="Chapman S.B."/>
            <person name="Gearin G."/>
            <person name="Goldberg J."/>
            <person name="Griggs A."/>
            <person name="Gujja S."/>
            <person name="Hansen M."/>
            <person name="Heiman D."/>
            <person name="Howarth C."/>
            <person name="Larimer J."/>
            <person name="Lui A."/>
            <person name="MacDonald P.J.P."/>
            <person name="McCowen C."/>
            <person name="Montmayeur A."/>
            <person name="Murphy C."/>
            <person name="Neiman D."/>
            <person name="Pearson M."/>
            <person name="Priest M."/>
            <person name="Roberts A."/>
            <person name="Saif S."/>
            <person name="Shea T."/>
            <person name="Sisk P."/>
            <person name="Stolte C."/>
            <person name="Sykes S."/>
            <person name="Wortman J."/>
            <person name="Nusbaum C."/>
            <person name="Birren B."/>
        </authorList>
    </citation>
    <scope>NUCLEOTIDE SEQUENCE [LARGE SCALE GENOMIC DNA]</scope>
    <source>
        <strain evidence="3">ATCC 50505</strain>
    </source>
</reference>
<name>L2GJQ9_VITCO</name>
<organism evidence="2 3">
    <name type="scientific">Vittaforma corneae (strain ATCC 50505)</name>
    <name type="common">Microsporidian parasite</name>
    <name type="synonym">Nosema corneum</name>
    <dbReference type="NCBI Taxonomy" id="993615"/>
    <lineage>
        <taxon>Eukaryota</taxon>
        <taxon>Fungi</taxon>
        <taxon>Fungi incertae sedis</taxon>
        <taxon>Microsporidia</taxon>
        <taxon>Nosematidae</taxon>
        <taxon>Vittaforma</taxon>
    </lineage>
</organism>
<dbReference type="GeneID" id="19882584"/>
<protein>
    <recommendedName>
        <fullName evidence="1">Sm domain-containing protein</fullName>
    </recommendedName>
</protein>
<dbReference type="InParanoid" id="L2GJQ9"/>
<dbReference type="Proteomes" id="UP000011082">
    <property type="component" value="Unassembled WGS sequence"/>
</dbReference>
<dbReference type="OMA" id="IKHIYIS"/>
<gene>
    <name evidence="2" type="ORF">VICG_01874</name>
</gene>
<dbReference type="Gene3D" id="2.30.30.100">
    <property type="match status" value="1"/>
</dbReference>
<dbReference type="EMBL" id="JH370150">
    <property type="protein sequence ID" value="ELA41081.1"/>
    <property type="molecule type" value="Genomic_DNA"/>
</dbReference>
<dbReference type="OrthoDB" id="268799at2759"/>
<dbReference type="VEuPathDB" id="MicrosporidiaDB:VICG_01874"/>
<dbReference type="Pfam" id="PF01423">
    <property type="entry name" value="LSM"/>
    <property type="match status" value="1"/>
</dbReference>
<dbReference type="SUPFAM" id="SSF50182">
    <property type="entry name" value="Sm-like ribonucleoproteins"/>
    <property type="match status" value="1"/>
</dbReference>
<accession>L2GJQ9</accession>
<keyword evidence="3" id="KW-1185">Reference proteome</keyword>
<evidence type="ECO:0000259" key="1">
    <source>
        <dbReference type="Pfam" id="PF01423"/>
    </source>
</evidence>